<protein>
    <submittedName>
        <fullName evidence="2">Uncharacterized protein</fullName>
    </submittedName>
</protein>
<organism evidence="2 3">
    <name type="scientific">Canariomyces notabilis</name>
    <dbReference type="NCBI Taxonomy" id="2074819"/>
    <lineage>
        <taxon>Eukaryota</taxon>
        <taxon>Fungi</taxon>
        <taxon>Dikarya</taxon>
        <taxon>Ascomycota</taxon>
        <taxon>Pezizomycotina</taxon>
        <taxon>Sordariomycetes</taxon>
        <taxon>Sordariomycetidae</taxon>
        <taxon>Sordariales</taxon>
        <taxon>Chaetomiaceae</taxon>
        <taxon>Canariomyces</taxon>
    </lineage>
</organism>
<comment type="caution">
    <text evidence="2">The sequence shown here is derived from an EMBL/GenBank/DDBJ whole genome shotgun (WGS) entry which is preliminary data.</text>
</comment>
<proteinExistence type="predicted"/>
<feature type="region of interest" description="Disordered" evidence="1">
    <location>
        <begin position="200"/>
        <end position="267"/>
    </location>
</feature>
<feature type="region of interest" description="Disordered" evidence="1">
    <location>
        <begin position="111"/>
        <end position="131"/>
    </location>
</feature>
<evidence type="ECO:0000313" key="3">
    <source>
        <dbReference type="Proteomes" id="UP001302812"/>
    </source>
</evidence>
<keyword evidence="3" id="KW-1185">Reference proteome</keyword>
<feature type="region of interest" description="Disordered" evidence="1">
    <location>
        <begin position="45"/>
        <end position="75"/>
    </location>
</feature>
<evidence type="ECO:0000313" key="2">
    <source>
        <dbReference type="EMBL" id="KAK4113426.1"/>
    </source>
</evidence>
<dbReference type="AlphaFoldDB" id="A0AAN6TFB2"/>
<evidence type="ECO:0000256" key="1">
    <source>
        <dbReference type="SAM" id="MobiDB-lite"/>
    </source>
</evidence>
<sequence>MSGDSEWKSADQGEKLKLLLEESRSDSEKAAMLIELLETGFFNANSQLESEDDSGDGVEEVRLPSSASDPEPEIDLEGDVGVIAGAVSISVGPRTKSSSLSGRSYFAASRRKAAGKARNRSSQFSLNDDPTLLHSRPQPVFESGGNERKIWLSNPLSWVRKKTLNLSRRLVHHLEKFEEDPDANVDPHLAYGEFYAAAVSPRDEPPKSASPRVPSQSFGRMTANDHIPSATGVGSKEPPESSSRGLEPDREMGGGTLPQPPTTAERPSEFEALLRAKVFKPFIKLTAFLPEPHWDTSGQFIAEREREVRETLKEVELGVGINVSGFGVEVSSKGFLPLVKPYQWINMWRNVPREMYVCDDPSEPGGEGEAGGKLDMEKLHELENELMSSVKYQCGQSEYMTVITYSDDVKSGAVALLKAEFGSGRAVTGLRLEARFKDMPREVCRMLARDGNPNRIELRRVGRTLSCRARGKQPAPRPVAVVSGRKNLKEWTSIGRGWRKALHITLHDDLDCDLSPREGLVATVPQMLALLHLSCRAVDFVPSTPIFSFEPPLSGKVDGLASKIRRGIKLLGPPSGAPHVGNSVTIAVLFSRESRWVTEQLFWA</sequence>
<name>A0AAN6TFB2_9PEZI</name>
<feature type="compositionally biased region" description="Acidic residues" evidence="1">
    <location>
        <begin position="49"/>
        <end position="58"/>
    </location>
</feature>
<reference evidence="2" key="1">
    <citation type="journal article" date="2023" name="Mol. Phylogenet. Evol.">
        <title>Genome-scale phylogeny and comparative genomics of the fungal order Sordariales.</title>
        <authorList>
            <person name="Hensen N."/>
            <person name="Bonometti L."/>
            <person name="Westerberg I."/>
            <person name="Brannstrom I.O."/>
            <person name="Guillou S."/>
            <person name="Cros-Aarteil S."/>
            <person name="Calhoun S."/>
            <person name="Haridas S."/>
            <person name="Kuo A."/>
            <person name="Mondo S."/>
            <person name="Pangilinan J."/>
            <person name="Riley R."/>
            <person name="LaButti K."/>
            <person name="Andreopoulos B."/>
            <person name="Lipzen A."/>
            <person name="Chen C."/>
            <person name="Yan M."/>
            <person name="Daum C."/>
            <person name="Ng V."/>
            <person name="Clum A."/>
            <person name="Steindorff A."/>
            <person name="Ohm R.A."/>
            <person name="Martin F."/>
            <person name="Silar P."/>
            <person name="Natvig D.O."/>
            <person name="Lalanne C."/>
            <person name="Gautier V."/>
            <person name="Ament-Velasquez S.L."/>
            <person name="Kruys A."/>
            <person name="Hutchinson M.I."/>
            <person name="Powell A.J."/>
            <person name="Barry K."/>
            <person name="Miller A.N."/>
            <person name="Grigoriev I.V."/>
            <person name="Debuchy R."/>
            <person name="Gladieux P."/>
            <person name="Hiltunen Thoren M."/>
            <person name="Johannesson H."/>
        </authorList>
    </citation>
    <scope>NUCLEOTIDE SEQUENCE</scope>
    <source>
        <strain evidence="2">CBS 508.74</strain>
    </source>
</reference>
<dbReference type="RefSeq" id="XP_064670996.1">
    <property type="nucleotide sequence ID" value="XM_064817616.1"/>
</dbReference>
<dbReference type="Proteomes" id="UP001302812">
    <property type="component" value="Unassembled WGS sequence"/>
</dbReference>
<gene>
    <name evidence="2" type="ORF">N656DRAFT_797300</name>
</gene>
<accession>A0AAN6TFB2</accession>
<reference evidence="2" key="2">
    <citation type="submission" date="2023-05" db="EMBL/GenBank/DDBJ databases">
        <authorList>
            <consortium name="Lawrence Berkeley National Laboratory"/>
            <person name="Steindorff A."/>
            <person name="Hensen N."/>
            <person name="Bonometti L."/>
            <person name="Westerberg I."/>
            <person name="Brannstrom I.O."/>
            <person name="Guillou S."/>
            <person name="Cros-Aarteil S."/>
            <person name="Calhoun S."/>
            <person name="Haridas S."/>
            <person name="Kuo A."/>
            <person name="Mondo S."/>
            <person name="Pangilinan J."/>
            <person name="Riley R."/>
            <person name="Labutti K."/>
            <person name="Andreopoulos B."/>
            <person name="Lipzen A."/>
            <person name="Chen C."/>
            <person name="Yanf M."/>
            <person name="Daum C."/>
            <person name="Ng V."/>
            <person name="Clum A."/>
            <person name="Ohm R."/>
            <person name="Martin F."/>
            <person name="Silar P."/>
            <person name="Natvig D."/>
            <person name="Lalanne C."/>
            <person name="Gautier V."/>
            <person name="Ament-Velasquez S.L."/>
            <person name="Kruys A."/>
            <person name="Hutchinson M.I."/>
            <person name="Powell A.J."/>
            <person name="Barry K."/>
            <person name="Miller A.N."/>
            <person name="Grigoriev I.V."/>
            <person name="Debuchy R."/>
            <person name="Gladieux P."/>
            <person name="Thoren M.H."/>
            <person name="Johannesson H."/>
        </authorList>
    </citation>
    <scope>NUCLEOTIDE SEQUENCE</scope>
    <source>
        <strain evidence="2">CBS 508.74</strain>
    </source>
</reference>
<dbReference type="EMBL" id="MU853339">
    <property type="protein sequence ID" value="KAK4113426.1"/>
    <property type="molecule type" value="Genomic_DNA"/>
</dbReference>
<dbReference type="GeneID" id="89941741"/>